<dbReference type="InterPro" id="IPR020472">
    <property type="entry name" value="WD40_PAC1"/>
</dbReference>
<comment type="function">
    <text evidence="6">Component of the NOP7 complex, which is required for maturation of the 25S and 5.8S ribosomal RNAs and formation of the 60S ribosome.</text>
</comment>
<dbReference type="PRINTS" id="PR00320">
    <property type="entry name" value="GPROTEINBRPT"/>
</dbReference>
<name>A0A9W7W136_9PEZI</name>
<proteinExistence type="inferred from homology"/>
<dbReference type="OrthoDB" id="10251381at2759"/>
<evidence type="ECO:0000256" key="8">
    <source>
        <dbReference type="SAM" id="MobiDB-lite"/>
    </source>
</evidence>
<evidence type="ECO:0000256" key="4">
    <source>
        <dbReference type="ARBA" id="ARBA00022737"/>
    </source>
</evidence>
<comment type="caution">
    <text evidence="10">The sequence shown here is derived from an EMBL/GenBank/DDBJ whole genome shotgun (WGS) entry which is preliminary data.</text>
</comment>
<dbReference type="Proteomes" id="UP001138500">
    <property type="component" value="Unassembled WGS sequence"/>
</dbReference>
<dbReference type="SUPFAM" id="SSF50978">
    <property type="entry name" value="WD40 repeat-like"/>
    <property type="match status" value="1"/>
</dbReference>
<dbReference type="PANTHER" id="PTHR19855:SF11">
    <property type="entry name" value="RIBOSOME BIOGENESIS PROTEIN WDR12"/>
    <property type="match status" value="1"/>
</dbReference>
<evidence type="ECO:0000256" key="7">
    <source>
        <dbReference type="PROSITE-ProRule" id="PRU00221"/>
    </source>
</evidence>
<evidence type="ECO:0000256" key="2">
    <source>
        <dbReference type="ARBA" id="ARBA00022552"/>
    </source>
</evidence>
<evidence type="ECO:0000256" key="5">
    <source>
        <dbReference type="ARBA" id="ARBA00023242"/>
    </source>
</evidence>
<dbReference type="Pfam" id="PF00400">
    <property type="entry name" value="WD40"/>
    <property type="match status" value="5"/>
</dbReference>
<feature type="repeat" description="WD" evidence="7">
    <location>
        <begin position="274"/>
        <end position="316"/>
    </location>
</feature>
<dbReference type="SMART" id="SM00320">
    <property type="entry name" value="WD40"/>
    <property type="match status" value="7"/>
</dbReference>
<reference evidence="10 11" key="1">
    <citation type="journal article" date="2018" name="IMA Fungus">
        <title>IMA Genome-F 10: Nine draft genome sequences of Claviceps purpurea s.lat., including C. arundinis, C. humidiphila, and C. cf. spartinae, pseudomolecules for the pitch canker pathogen Fusarium circinatum, draft genome of Davidsoniella eucalypti, Grosmannia galeiformis, Quambalaria eucalypti, and Teratosphaeria destructans.</title>
        <authorList>
            <person name="Wingfield B.D."/>
            <person name="Liu M."/>
            <person name="Nguyen H.D."/>
            <person name="Lane F.A."/>
            <person name="Morgan S.W."/>
            <person name="De Vos L."/>
            <person name="Wilken P.M."/>
            <person name="Duong T.A."/>
            <person name="Aylward J."/>
            <person name="Coetzee M.P."/>
            <person name="Dadej K."/>
            <person name="De Beer Z.W."/>
            <person name="Findlay W."/>
            <person name="Havenga M."/>
            <person name="Kolarik M."/>
            <person name="Menzies J.G."/>
            <person name="Naidoo K."/>
            <person name="Pochopski O."/>
            <person name="Shoukouhi P."/>
            <person name="Santana Q.C."/>
            <person name="Seifert K.A."/>
            <person name="Soal N."/>
            <person name="Steenkamp E.T."/>
            <person name="Tatham C.T."/>
            <person name="van der Nest M.A."/>
            <person name="Wingfield M.J."/>
        </authorList>
    </citation>
    <scope>NUCLEOTIDE SEQUENCE [LARGE SCALE GENOMIC DNA]</scope>
    <source>
        <strain evidence="10">CMW44962</strain>
    </source>
</reference>
<reference evidence="10 11" key="2">
    <citation type="journal article" date="2021" name="Curr. Genet.">
        <title>Genetic response to nitrogen starvation in the aggressive Eucalyptus foliar pathogen Teratosphaeria destructans.</title>
        <authorList>
            <person name="Havenga M."/>
            <person name="Wingfield B.D."/>
            <person name="Wingfield M.J."/>
            <person name="Dreyer L.L."/>
            <person name="Roets F."/>
            <person name="Aylward J."/>
        </authorList>
    </citation>
    <scope>NUCLEOTIDE SEQUENCE [LARGE SCALE GENOMIC DNA]</scope>
    <source>
        <strain evidence="10">CMW44962</strain>
    </source>
</reference>
<evidence type="ECO:0000259" key="9">
    <source>
        <dbReference type="Pfam" id="PF08154"/>
    </source>
</evidence>
<organism evidence="10 11">
    <name type="scientific">Teratosphaeria destructans</name>
    <dbReference type="NCBI Taxonomy" id="418781"/>
    <lineage>
        <taxon>Eukaryota</taxon>
        <taxon>Fungi</taxon>
        <taxon>Dikarya</taxon>
        <taxon>Ascomycota</taxon>
        <taxon>Pezizomycotina</taxon>
        <taxon>Dothideomycetes</taxon>
        <taxon>Dothideomycetidae</taxon>
        <taxon>Mycosphaerellales</taxon>
        <taxon>Teratosphaeriaceae</taxon>
        <taxon>Teratosphaeria</taxon>
    </lineage>
</organism>
<comment type="subunit">
    <text evidence="6">Component of the NOP7 complex, composed of ERB1, NOP7 and YTM1. Within the NOP7 complex ERB1 appears to interact directly with NOP7 and YTM1. The NOP7 complex also associates with the 66S pre-ribosome.</text>
</comment>
<dbReference type="InterPro" id="IPR036322">
    <property type="entry name" value="WD40_repeat_dom_sf"/>
</dbReference>
<dbReference type="GO" id="GO:0043021">
    <property type="term" value="F:ribonucleoprotein complex binding"/>
    <property type="evidence" value="ECO:0007669"/>
    <property type="project" value="UniProtKB-UniRule"/>
</dbReference>
<gene>
    <name evidence="6" type="primary">YTM1</name>
    <name evidence="10" type="ORF">Tdes44962_MAKER10132</name>
</gene>
<keyword evidence="1 6" id="KW-0690">Ribosome biogenesis</keyword>
<dbReference type="GO" id="GO:0030687">
    <property type="term" value="C:preribosome, large subunit precursor"/>
    <property type="evidence" value="ECO:0007669"/>
    <property type="project" value="UniProtKB-UniRule"/>
</dbReference>
<dbReference type="Gene3D" id="2.130.10.10">
    <property type="entry name" value="YVTN repeat-like/Quinoprotein amine dehydrogenase"/>
    <property type="match status" value="1"/>
</dbReference>
<comment type="subcellular location">
    <subcellularLocation>
        <location evidence="6">Nucleus</location>
        <location evidence="6">Nucleolus</location>
    </subcellularLocation>
    <subcellularLocation>
        <location evidence="6">Nucleus</location>
        <location evidence="6">Nucleoplasm</location>
    </subcellularLocation>
</comment>
<keyword evidence="4" id="KW-0677">Repeat</keyword>
<accession>A0A9W7W136</accession>
<dbReference type="GO" id="GO:0005654">
    <property type="term" value="C:nucleoplasm"/>
    <property type="evidence" value="ECO:0007669"/>
    <property type="project" value="UniProtKB-SubCell"/>
</dbReference>
<dbReference type="PROSITE" id="PS00678">
    <property type="entry name" value="WD_REPEATS_1"/>
    <property type="match status" value="2"/>
</dbReference>
<dbReference type="InterPro" id="IPR001680">
    <property type="entry name" value="WD40_rpt"/>
</dbReference>
<feature type="repeat" description="WD" evidence="7">
    <location>
        <begin position="361"/>
        <end position="405"/>
    </location>
</feature>
<evidence type="ECO:0000256" key="3">
    <source>
        <dbReference type="ARBA" id="ARBA00022574"/>
    </source>
</evidence>
<dbReference type="GO" id="GO:0000463">
    <property type="term" value="P:maturation of LSU-rRNA from tricistronic rRNA transcript (SSU-rRNA, 5.8S rRNA, LSU-rRNA)"/>
    <property type="evidence" value="ECO:0007669"/>
    <property type="project" value="UniProtKB-UniRule"/>
</dbReference>
<feature type="repeat" description="WD" evidence="7">
    <location>
        <begin position="155"/>
        <end position="186"/>
    </location>
</feature>
<evidence type="ECO:0000256" key="6">
    <source>
        <dbReference type="HAMAP-Rule" id="MF_03029"/>
    </source>
</evidence>
<keyword evidence="11" id="KW-1185">Reference proteome</keyword>
<evidence type="ECO:0000313" key="10">
    <source>
        <dbReference type="EMBL" id="KAH9825910.1"/>
    </source>
</evidence>
<dbReference type="InterPro" id="IPR012972">
    <property type="entry name" value="NLE"/>
</dbReference>
<feature type="domain" description="NLE" evidence="9">
    <location>
        <begin position="11"/>
        <end position="75"/>
    </location>
</feature>
<dbReference type="InterPro" id="IPR028599">
    <property type="entry name" value="WDR12/Ytm1"/>
</dbReference>
<dbReference type="HAMAP" id="MF_03029">
    <property type="entry name" value="WDR12"/>
    <property type="match status" value="1"/>
</dbReference>
<dbReference type="GO" id="GO:0070545">
    <property type="term" value="C:PeBoW complex"/>
    <property type="evidence" value="ECO:0007669"/>
    <property type="project" value="TreeGrafter"/>
</dbReference>
<dbReference type="PROSITE" id="PS50082">
    <property type="entry name" value="WD_REPEATS_2"/>
    <property type="match status" value="4"/>
</dbReference>
<dbReference type="PROSITE" id="PS50294">
    <property type="entry name" value="WD_REPEATS_REGION"/>
    <property type="match status" value="3"/>
</dbReference>
<keyword evidence="2 6" id="KW-0698">rRNA processing</keyword>
<dbReference type="GO" id="GO:0000466">
    <property type="term" value="P:maturation of 5.8S rRNA from tricistronic rRNA transcript (SSU-rRNA, 5.8S rRNA, LSU-rRNA)"/>
    <property type="evidence" value="ECO:0007669"/>
    <property type="project" value="UniProtKB-UniRule"/>
</dbReference>
<protein>
    <recommendedName>
        <fullName evidence="6">Ribosome biogenesis protein YTM1</fullName>
    </recommendedName>
</protein>
<feature type="region of interest" description="Disordered" evidence="8">
    <location>
        <begin position="254"/>
        <end position="273"/>
    </location>
</feature>
<comment type="similarity">
    <text evidence="6">Belongs to the WD repeat WDR12/YTM1 family.</text>
</comment>
<evidence type="ECO:0000313" key="11">
    <source>
        <dbReference type="Proteomes" id="UP001138500"/>
    </source>
</evidence>
<evidence type="ECO:0000256" key="1">
    <source>
        <dbReference type="ARBA" id="ARBA00022517"/>
    </source>
</evidence>
<keyword evidence="3 7" id="KW-0853">WD repeat</keyword>
<dbReference type="Pfam" id="PF08154">
    <property type="entry name" value="NLE"/>
    <property type="match status" value="1"/>
</dbReference>
<dbReference type="AlphaFoldDB" id="A0A9W7W136"/>
<sequence>MATPTVTTSQVRIHLRTRRDDLELPQDTGPILVSTDFKRYQLSTLVNRLLETDRPVPLEFLINGQFLRTSLDDFLTQNGLSAETTLAVEYVEALIPPIYQASYEHDDWVSSVDVLSASSSAGGGAVSAGKERILTASYDGLLRVWNASNHVVATGAAHTAAVKSARFLDPTHVVSGGVDRTVRVWNYTDSDTEGGATLTPSLELYGHGASVDNLAVDKASASILSAGADHRIGVWSTKKADLPPAPEALVPSANKRRKLSHAKPVAPKGPLTMLDGHQSPVADVCFDAKDATVAYSASWDHSVKTWDLPTATCVDTRTTAHPLFSLCHLPQHSLLAAGTSARHITLVDPRASATTIAAMTLRGHTNAVVALARDPGSSSSYRLVSGSHDGTCRVWDLRSVRHHQAGTERVGDAVYVIERESAKGRPKTGVSGDGAKVFAVEWNREVGVVSGGEDKRVQINQGG</sequence>
<dbReference type="InterPro" id="IPR015943">
    <property type="entry name" value="WD40/YVTN_repeat-like_dom_sf"/>
</dbReference>
<feature type="repeat" description="WD" evidence="7">
    <location>
        <begin position="204"/>
        <end position="245"/>
    </location>
</feature>
<dbReference type="PANTHER" id="PTHR19855">
    <property type="entry name" value="WD40 REPEAT PROTEIN 12, 37"/>
    <property type="match status" value="1"/>
</dbReference>
<dbReference type="EMBL" id="RIBY02002058">
    <property type="protein sequence ID" value="KAH9825910.1"/>
    <property type="molecule type" value="Genomic_DNA"/>
</dbReference>
<keyword evidence="5 6" id="KW-0539">Nucleus</keyword>
<dbReference type="InterPro" id="IPR019775">
    <property type="entry name" value="WD40_repeat_CS"/>
</dbReference>